<evidence type="ECO:0000256" key="6">
    <source>
        <dbReference type="SAM" id="MobiDB-lite"/>
    </source>
</evidence>
<comment type="subcellular location">
    <subcellularLocation>
        <location evidence="1">Nucleus</location>
    </subcellularLocation>
</comment>
<dbReference type="InterPro" id="IPR020568">
    <property type="entry name" value="Ribosomal_Su5_D2-typ_SF"/>
</dbReference>
<evidence type="ECO:0000259" key="7">
    <source>
        <dbReference type="SMART" id="SM01340"/>
    </source>
</evidence>
<evidence type="ECO:0000256" key="2">
    <source>
        <dbReference type="ARBA" id="ARBA00006082"/>
    </source>
</evidence>
<dbReference type="Pfam" id="PF01119">
    <property type="entry name" value="DNA_mis_repair"/>
    <property type="match status" value="1"/>
</dbReference>
<dbReference type="Pfam" id="PF16413">
    <property type="entry name" value="Mlh1_C"/>
    <property type="match status" value="1"/>
</dbReference>
<dbReference type="GO" id="GO:0006298">
    <property type="term" value="P:mismatch repair"/>
    <property type="evidence" value="ECO:0007669"/>
    <property type="project" value="InterPro"/>
</dbReference>
<dbReference type="InterPro" id="IPR002099">
    <property type="entry name" value="MutL/Mlh/PMS"/>
</dbReference>
<organism evidence="8 9">
    <name type="scientific">Rozella allomycis (strain CSF55)</name>
    <dbReference type="NCBI Taxonomy" id="988480"/>
    <lineage>
        <taxon>Eukaryota</taxon>
        <taxon>Fungi</taxon>
        <taxon>Fungi incertae sedis</taxon>
        <taxon>Cryptomycota</taxon>
        <taxon>Cryptomycota incertae sedis</taxon>
        <taxon>Rozella</taxon>
    </lineage>
</organism>
<dbReference type="InterPro" id="IPR036890">
    <property type="entry name" value="HATPase_C_sf"/>
</dbReference>
<dbReference type="NCBIfam" id="TIGR00585">
    <property type="entry name" value="mutl"/>
    <property type="match status" value="1"/>
</dbReference>
<name>A0A4P9YGZ9_ROZAC</name>
<dbReference type="SMART" id="SM01340">
    <property type="entry name" value="DNA_mis_repair"/>
    <property type="match status" value="1"/>
</dbReference>
<dbReference type="InterPro" id="IPR014721">
    <property type="entry name" value="Ribsml_uS5_D2-typ_fold_subgr"/>
</dbReference>
<protein>
    <recommendedName>
        <fullName evidence="7">DNA mismatch repair protein S5 domain-containing protein</fullName>
    </recommendedName>
</protein>
<evidence type="ECO:0000313" key="9">
    <source>
        <dbReference type="Proteomes" id="UP000281549"/>
    </source>
</evidence>
<sequence length="625" mass="71276">MSIKKLDGKVIHSPLNIVKELVENSLDANATSINIQIKDGEFNDLDLLCERHCTSKISNIHDLNRINSFGFRGEALASVSSVSFVSVTSKPQSQEFGARATYKNCKLVEKKYCASNNGTLIMKTTPKAFSDEYQNIISFIQKMSILHFNVSFSCKKHNSTTNDFISFNASSISKSIENVYSSSLSSFLKVIDVTNEEFDIFGSVIASMVSYQAKKFTMILFINVENKKLSKKIQNLYSTLLLKGTHPWVFVDIKLPPNKIDVNMHPSKEQRQDEIVDFIVEKIQSTVSMNETSSVFSVQKHNNFKSPTTSSQPSSQSSYPFQTVRTDPKAKSLLSFFKVDKEKKESTNIKNLNVVNTNSNANNEMSQEVIPDKLLVDNAEILNEREGIKNTEGSLIDSCQSMKDANEQRLDESNIIINEDRPYIKVQFTSIKELIAEATKNYIIPDFLYQSILFNFANFGVIELQSPIKIEEILNLAFKVEEFEVFVISSYNLNIPVIDIICQARLLDEYFQLNVNDSKLYTIPLVVANYIPPLSKIPKFMIDLCYSVDWNNEERCFKKISMLLKDLYSPEIKIDAAEEDHGNLKWQIEHAFLPSLKEKFYKPQVQDAHTIVTDLHDLYKVFERC</sequence>
<dbReference type="AlphaFoldDB" id="A0A4P9YGZ9"/>
<dbReference type="SUPFAM" id="SSF54211">
    <property type="entry name" value="Ribosomal protein S5 domain 2-like"/>
    <property type="match status" value="1"/>
</dbReference>
<dbReference type="InterPro" id="IPR032189">
    <property type="entry name" value="Mlh1_C"/>
</dbReference>
<feature type="compositionally biased region" description="Low complexity" evidence="6">
    <location>
        <begin position="306"/>
        <end position="318"/>
    </location>
</feature>
<evidence type="ECO:0000313" key="8">
    <source>
        <dbReference type="EMBL" id="RKP18604.1"/>
    </source>
</evidence>
<comment type="similarity">
    <text evidence="2">Belongs to the DNA mismatch repair MutL/HexB family.</text>
</comment>
<dbReference type="GO" id="GO:0140664">
    <property type="term" value="F:ATP-dependent DNA damage sensor activity"/>
    <property type="evidence" value="ECO:0007669"/>
    <property type="project" value="InterPro"/>
</dbReference>
<evidence type="ECO:0000256" key="3">
    <source>
        <dbReference type="ARBA" id="ARBA00022763"/>
    </source>
</evidence>
<evidence type="ECO:0000256" key="4">
    <source>
        <dbReference type="ARBA" id="ARBA00023204"/>
    </source>
</evidence>
<evidence type="ECO:0000256" key="1">
    <source>
        <dbReference type="ARBA" id="ARBA00004123"/>
    </source>
</evidence>
<reference evidence="9" key="1">
    <citation type="journal article" date="2018" name="Nat. Microbiol.">
        <title>Leveraging single-cell genomics to expand the fungal tree of life.</title>
        <authorList>
            <person name="Ahrendt S.R."/>
            <person name="Quandt C.A."/>
            <person name="Ciobanu D."/>
            <person name="Clum A."/>
            <person name="Salamov A."/>
            <person name="Andreopoulos B."/>
            <person name="Cheng J.F."/>
            <person name="Woyke T."/>
            <person name="Pelin A."/>
            <person name="Henrissat B."/>
            <person name="Reynolds N.K."/>
            <person name="Benny G.L."/>
            <person name="Smith M.E."/>
            <person name="James T.Y."/>
            <person name="Grigoriev I.V."/>
        </authorList>
    </citation>
    <scope>NUCLEOTIDE SEQUENCE [LARGE SCALE GENOMIC DNA]</scope>
    <source>
        <strain evidence="9">CSF55</strain>
    </source>
</reference>
<evidence type="ECO:0000256" key="5">
    <source>
        <dbReference type="ARBA" id="ARBA00023242"/>
    </source>
</evidence>
<dbReference type="GO" id="GO:0005524">
    <property type="term" value="F:ATP binding"/>
    <property type="evidence" value="ECO:0007669"/>
    <property type="project" value="InterPro"/>
</dbReference>
<dbReference type="Proteomes" id="UP000281549">
    <property type="component" value="Unassembled WGS sequence"/>
</dbReference>
<proteinExistence type="inferred from homology"/>
<dbReference type="SUPFAM" id="SSF55874">
    <property type="entry name" value="ATPase domain of HSP90 chaperone/DNA topoisomerase II/histidine kinase"/>
    <property type="match status" value="1"/>
</dbReference>
<dbReference type="PANTHER" id="PTHR10073">
    <property type="entry name" value="DNA MISMATCH REPAIR PROTEIN MLH, PMS, MUTL"/>
    <property type="match status" value="1"/>
</dbReference>
<dbReference type="GO" id="GO:0016887">
    <property type="term" value="F:ATP hydrolysis activity"/>
    <property type="evidence" value="ECO:0007669"/>
    <property type="project" value="InterPro"/>
</dbReference>
<dbReference type="EMBL" id="ML005414">
    <property type="protein sequence ID" value="RKP18604.1"/>
    <property type="molecule type" value="Genomic_DNA"/>
</dbReference>
<dbReference type="InterPro" id="IPR014762">
    <property type="entry name" value="DNA_mismatch_repair_CS"/>
</dbReference>
<keyword evidence="3" id="KW-0227">DNA damage</keyword>
<dbReference type="InterPro" id="IPR038973">
    <property type="entry name" value="MutL/Mlh/Pms-like"/>
</dbReference>
<dbReference type="Gene3D" id="3.30.565.10">
    <property type="entry name" value="Histidine kinase-like ATPase, C-terminal domain"/>
    <property type="match status" value="1"/>
</dbReference>
<dbReference type="InterPro" id="IPR013507">
    <property type="entry name" value="DNA_mismatch_S5_2-like"/>
</dbReference>
<keyword evidence="5" id="KW-0539">Nucleus</keyword>
<feature type="domain" description="DNA mismatch repair protein S5" evidence="7">
    <location>
        <begin position="176"/>
        <end position="288"/>
    </location>
</feature>
<dbReference type="GO" id="GO:0032389">
    <property type="term" value="C:MutLalpha complex"/>
    <property type="evidence" value="ECO:0007669"/>
    <property type="project" value="TreeGrafter"/>
</dbReference>
<dbReference type="Gene3D" id="3.30.230.10">
    <property type="match status" value="1"/>
</dbReference>
<feature type="region of interest" description="Disordered" evidence="6">
    <location>
        <begin position="302"/>
        <end position="323"/>
    </location>
</feature>
<gene>
    <name evidence="8" type="ORF">ROZALSC1DRAFT_29724</name>
</gene>
<keyword evidence="4" id="KW-0234">DNA repair</keyword>
<dbReference type="GO" id="GO:0030983">
    <property type="term" value="F:mismatched DNA binding"/>
    <property type="evidence" value="ECO:0007669"/>
    <property type="project" value="InterPro"/>
</dbReference>
<accession>A0A4P9YGZ9</accession>
<dbReference type="PROSITE" id="PS00058">
    <property type="entry name" value="DNA_MISMATCH_REPAIR_1"/>
    <property type="match status" value="1"/>
</dbReference>
<dbReference type="PANTHER" id="PTHR10073:SF12">
    <property type="entry name" value="DNA MISMATCH REPAIR PROTEIN MLH1"/>
    <property type="match status" value="1"/>
</dbReference>